<dbReference type="InterPro" id="IPR011701">
    <property type="entry name" value="MFS"/>
</dbReference>
<dbReference type="STRING" id="1519643.SAMN06295933_2863"/>
<feature type="transmembrane region" description="Helical" evidence="6">
    <location>
        <begin position="219"/>
        <end position="238"/>
    </location>
</feature>
<feature type="transmembrane region" description="Helical" evidence="6">
    <location>
        <begin position="9"/>
        <end position="33"/>
    </location>
</feature>
<evidence type="ECO:0000259" key="7">
    <source>
        <dbReference type="PROSITE" id="PS50850"/>
    </source>
</evidence>
<evidence type="ECO:0000256" key="5">
    <source>
        <dbReference type="ARBA" id="ARBA00023136"/>
    </source>
</evidence>
<evidence type="ECO:0000256" key="4">
    <source>
        <dbReference type="ARBA" id="ARBA00022989"/>
    </source>
</evidence>
<feature type="transmembrane region" description="Helical" evidence="6">
    <location>
        <begin position="259"/>
        <end position="283"/>
    </location>
</feature>
<keyword evidence="3 6" id="KW-0812">Transmembrane</keyword>
<proteinExistence type="predicted"/>
<keyword evidence="5 6" id="KW-0472">Membrane</keyword>
<evidence type="ECO:0000256" key="1">
    <source>
        <dbReference type="ARBA" id="ARBA00004141"/>
    </source>
</evidence>
<feature type="transmembrane region" description="Helical" evidence="6">
    <location>
        <begin position="429"/>
        <end position="449"/>
    </location>
</feature>
<reference evidence="9" key="1">
    <citation type="submission" date="2017-04" db="EMBL/GenBank/DDBJ databases">
        <authorList>
            <person name="Varghese N."/>
            <person name="Submissions S."/>
        </authorList>
    </citation>
    <scope>NUCLEOTIDE SEQUENCE [LARGE SCALE GENOMIC DNA]</scope>
    <source>
        <strain evidence="9">K3S</strain>
    </source>
</reference>
<keyword evidence="4 6" id="KW-1133">Transmembrane helix</keyword>
<feature type="transmembrane region" description="Helical" evidence="6">
    <location>
        <begin position="163"/>
        <end position="182"/>
    </location>
</feature>
<evidence type="ECO:0000313" key="9">
    <source>
        <dbReference type="Proteomes" id="UP000192906"/>
    </source>
</evidence>
<sequence>MDDAKKRAVILAVSVTQFAIPFMFSAVGVALPVIGREFGASGLDLSLIESMYIGGVAAVLLPFGRFADMHGREPVFRLGVLLYAIFTLLLGFAHDINVLTLLRMGQGLSGALTIATNMALLTDSVPPRERGRAMGIAVAAVYVGLSIGPYLGGLIATELGWRWIFYLGTIPLGISYIVSRINLKGKFHSSTEKFDYAGSGLVIFSVAAFVFGGTSLNTGWPGIVSLSAGLLGFIVFIFMQSRTEYPLVDLAVFKERLDFSEAALVQFISYAGTFGIVFLFSLYLQSIKAMTPHEAGTVLVVQPLIQAVLSPLVGKWADIYYPRVIAMMGMVVCTVGSIMGALVGPETSLFYLYSMFVMLGIGFALFSAPNMIILMGSVPPSKFGFASAITGALRTIGMVSSMVIIAIFLSVYMADAPVSHETGVAYMKVMHGALITLSGFCVFGVLISLRSVYRRFCGSGRVAK</sequence>
<dbReference type="AlphaFoldDB" id="A0A1X7EEY3"/>
<feature type="transmembrane region" description="Helical" evidence="6">
    <location>
        <begin position="350"/>
        <end position="373"/>
    </location>
</feature>
<dbReference type="OrthoDB" id="9812221at2"/>
<feature type="transmembrane region" description="Helical" evidence="6">
    <location>
        <begin position="325"/>
        <end position="344"/>
    </location>
</feature>
<evidence type="ECO:0000256" key="6">
    <source>
        <dbReference type="SAM" id="Phobius"/>
    </source>
</evidence>
<dbReference type="PANTHER" id="PTHR42718">
    <property type="entry name" value="MAJOR FACILITATOR SUPERFAMILY MULTIDRUG TRANSPORTER MFSC"/>
    <property type="match status" value="1"/>
</dbReference>
<comment type="subcellular location">
    <subcellularLocation>
        <location evidence="1">Membrane</location>
        <topology evidence="1">Multi-pass membrane protein</topology>
    </subcellularLocation>
</comment>
<dbReference type="RefSeq" id="WP_085103409.1">
    <property type="nucleotide sequence ID" value="NZ_FWZU01000005.1"/>
</dbReference>
<evidence type="ECO:0000256" key="2">
    <source>
        <dbReference type="ARBA" id="ARBA00022448"/>
    </source>
</evidence>
<organism evidence="8 9">
    <name type="scientific">Desulfovibrio gilichinskyi</name>
    <dbReference type="NCBI Taxonomy" id="1519643"/>
    <lineage>
        <taxon>Bacteria</taxon>
        <taxon>Pseudomonadati</taxon>
        <taxon>Thermodesulfobacteriota</taxon>
        <taxon>Desulfovibrionia</taxon>
        <taxon>Desulfovibrionales</taxon>
        <taxon>Desulfovibrionaceae</taxon>
        <taxon>Desulfovibrio</taxon>
    </lineage>
</organism>
<evidence type="ECO:0000313" key="8">
    <source>
        <dbReference type="EMBL" id="SMF32778.1"/>
    </source>
</evidence>
<dbReference type="CDD" id="cd17321">
    <property type="entry name" value="MFS_MMR_MDR_like"/>
    <property type="match status" value="1"/>
</dbReference>
<feature type="transmembrane region" description="Helical" evidence="6">
    <location>
        <begin position="385"/>
        <end position="409"/>
    </location>
</feature>
<dbReference type="PROSITE" id="PS50850">
    <property type="entry name" value="MFS"/>
    <property type="match status" value="1"/>
</dbReference>
<keyword evidence="9" id="KW-1185">Reference proteome</keyword>
<feature type="transmembrane region" description="Helical" evidence="6">
    <location>
        <begin position="194"/>
        <end position="213"/>
    </location>
</feature>
<dbReference type="Pfam" id="PF07690">
    <property type="entry name" value="MFS_1"/>
    <property type="match status" value="2"/>
</dbReference>
<dbReference type="Proteomes" id="UP000192906">
    <property type="component" value="Unassembled WGS sequence"/>
</dbReference>
<dbReference type="GO" id="GO:0016020">
    <property type="term" value="C:membrane"/>
    <property type="evidence" value="ECO:0007669"/>
    <property type="project" value="UniProtKB-SubCell"/>
</dbReference>
<dbReference type="SUPFAM" id="SSF103473">
    <property type="entry name" value="MFS general substrate transporter"/>
    <property type="match status" value="1"/>
</dbReference>
<gene>
    <name evidence="8" type="ORF">SAMN06295933_2863</name>
</gene>
<dbReference type="InterPro" id="IPR036259">
    <property type="entry name" value="MFS_trans_sf"/>
</dbReference>
<protein>
    <submittedName>
        <fullName evidence="8">Major Facilitator Superfamily protein</fullName>
    </submittedName>
</protein>
<feature type="transmembrane region" description="Helical" evidence="6">
    <location>
        <begin position="133"/>
        <end position="151"/>
    </location>
</feature>
<dbReference type="PANTHER" id="PTHR42718:SF9">
    <property type="entry name" value="MAJOR FACILITATOR SUPERFAMILY MULTIDRUG TRANSPORTER MFSC"/>
    <property type="match status" value="1"/>
</dbReference>
<feature type="transmembrane region" description="Helical" evidence="6">
    <location>
        <begin position="45"/>
        <end position="63"/>
    </location>
</feature>
<evidence type="ECO:0000256" key="3">
    <source>
        <dbReference type="ARBA" id="ARBA00022692"/>
    </source>
</evidence>
<feature type="transmembrane region" description="Helical" evidence="6">
    <location>
        <begin position="75"/>
        <end position="94"/>
    </location>
</feature>
<dbReference type="EMBL" id="FWZU01000005">
    <property type="protein sequence ID" value="SMF32778.1"/>
    <property type="molecule type" value="Genomic_DNA"/>
</dbReference>
<keyword evidence="2" id="KW-0813">Transport</keyword>
<feature type="domain" description="Major facilitator superfamily (MFS) profile" evidence="7">
    <location>
        <begin position="9"/>
        <end position="456"/>
    </location>
</feature>
<accession>A0A1X7EEY3</accession>
<dbReference type="Gene3D" id="1.20.1250.20">
    <property type="entry name" value="MFS general substrate transporter like domains"/>
    <property type="match status" value="2"/>
</dbReference>
<dbReference type="GO" id="GO:0022857">
    <property type="term" value="F:transmembrane transporter activity"/>
    <property type="evidence" value="ECO:0007669"/>
    <property type="project" value="InterPro"/>
</dbReference>
<name>A0A1X7EEY3_9BACT</name>
<dbReference type="InterPro" id="IPR020846">
    <property type="entry name" value="MFS_dom"/>
</dbReference>